<accession>B0EKR5</accession>
<evidence type="ECO:0000313" key="1">
    <source>
        <dbReference type="EMBL" id="EDR24835.1"/>
    </source>
</evidence>
<dbReference type="GeneID" id="5883921"/>
<name>B0EKR5_ENTDS</name>
<dbReference type="KEGG" id="edi:EDI_216140"/>
<dbReference type="OrthoDB" id="31559at2759"/>
<dbReference type="VEuPathDB" id="AmoebaDB:EDI_216140"/>
<protein>
    <submittedName>
        <fullName evidence="1">Uncharacterized protein</fullName>
    </submittedName>
</protein>
<evidence type="ECO:0000313" key="2">
    <source>
        <dbReference type="Proteomes" id="UP000008076"/>
    </source>
</evidence>
<dbReference type="RefSeq" id="XP_001738775.1">
    <property type="nucleotide sequence ID" value="XM_001738723.1"/>
</dbReference>
<organism evidence="2">
    <name type="scientific">Entamoeba dispar (strain ATCC PRA-260 / SAW760)</name>
    <dbReference type="NCBI Taxonomy" id="370354"/>
    <lineage>
        <taxon>Eukaryota</taxon>
        <taxon>Amoebozoa</taxon>
        <taxon>Evosea</taxon>
        <taxon>Archamoebae</taxon>
        <taxon>Mastigamoebida</taxon>
        <taxon>Entamoebidae</taxon>
        <taxon>Entamoeba</taxon>
    </lineage>
</organism>
<keyword evidence="2" id="KW-1185">Reference proteome</keyword>
<sequence>MISSVMRLVDNNALKHTETAVVTRCALSLIVAGLKYGKPNKPSKGIFGIDNEEDYIPNDFNEIYQQLLKGIEDDTLKHSKISSKHYFIPHFGLLPSLNLLSIESLKTNNEISQMTTFLEEIHFILKRGIRINDHFLTLLQLINIAKELFTI</sequence>
<dbReference type="Proteomes" id="UP000008076">
    <property type="component" value="Unassembled WGS sequence"/>
</dbReference>
<dbReference type="AlphaFoldDB" id="B0EKR5"/>
<dbReference type="EMBL" id="DS549789">
    <property type="protein sequence ID" value="EDR24835.1"/>
    <property type="molecule type" value="Genomic_DNA"/>
</dbReference>
<reference evidence="2" key="1">
    <citation type="submission" date="2007-12" db="EMBL/GenBank/DDBJ databases">
        <title>Annotation of Entamoeba dispar SAW760.</title>
        <authorList>
            <person name="Lorenzi H."/>
            <person name="Inman J."/>
            <person name="Schobel S."/>
            <person name="Amedeo P."/>
            <person name="Caler E."/>
        </authorList>
    </citation>
    <scope>NUCLEOTIDE SEQUENCE [LARGE SCALE GENOMIC DNA]</scope>
    <source>
        <strain evidence="2">ATCC PRA-260 / SAW760</strain>
    </source>
</reference>
<gene>
    <name evidence="1" type="ORF">EDI_216140</name>
</gene>
<proteinExistence type="predicted"/>